<comment type="caution">
    <text evidence="2">The sequence shown here is derived from an EMBL/GenBank/DDBJ whole genome shotgun (WGS) entry which is preliminary data.</text>
</comment>
<evidence type="ECO:0000256" key="1">
    <source>
        <dbReference type="SAM" id="Phobius"/>
    </source>
</evidence>
<feature type="non-terminal residue" evidence="2">
    <location>
        <position position="135"/>
    </location>
</feature>
<protein>
    <submittedName>
        <fullName evidence="2">ABC transporter</fullName>
    </submittedName>
</protein>
<feature type="transmembrane region" description="Helical" evidence="1">
    <location>
        <begin position="63"/>
        <end position="83"/>
    </location>
</feature>
<evidence type="ECO:0000313" key="3">
    <source>
        <dbReference type="Proteomes" id="UP000295626"/>
    </source>
</evidence>
<keyword evidence="1" id="KW-0812">Transmembrane</keyword>
<proteinExistence type="predicted"/>
<accession>A0ABY2DH04</accession>
<reference evidence="2 3" key="1">
    <citation type="submission" date="2019-02" db="EMBL/GenBank/DDBJ databases">
        <title>Draft genome sequences of novel Actinobacteria.</title>
        <authorList>
            <person name="Sahin N."/>
            <person name="Ay H."/>
            <person name="Saygin H."/>
        </authorList>
    </citation>
    <scope>NUCLEOTIDE SEQUENCE [LARGE SCALE GENOMIC DNA]</scope>
    <source>
        <strain evidence="2 3">JCM 30529</strain>
    </source>
</reference>
<keyword evidence="1" id="KW-0472">Membrane</keyword>
<dbReference type="EMBL" id="SMKE01000298">
    <property type="protein sequence ID" value="TDB95807.1"/>
    <property type="molecule type" value="Genomic_DNA"/>
</dbReference>
<gene>
    <name evidence="2" type="ORF">E1091_09875</name>
</gene>
<feature type="transmembrane region" description="Helical" evidence="1">
    <location>
        <begin position="104"/>
        <end position="134"/>
    </location>
</feature>
<name>A0ABY2DH04_9ACTN</name>
<organism evidence="2 3">
    <name type="scientific">Micromonospora fluostatini</name>
    <dbReference type="NCBI Taxonomy" id="1629071"/>
    <lineage>
        <taxon>Bacteria</taxon>
        <taxon>Bacillati</taxon>
        <taxon>Actinomycetota</taxon>
        <taxon>Actinomycetes</taxon>
        <taxon>Micromonosporales</taxon>
        <taxon>Micromonosporaceae</taxon>
        <taxon>Micromonospora</taxon>
    </lineage>
</organism>
<evidence type="ECO:0000313" key="2">
    <source>
        <dbReference type="EMBL" id="TDB95807.1"/>
    </source>
</evidence>
<feature type="transmembrane region" description="Helical" evidence="1">
    <location>
        <begin position="24"/>
        <end position="43"/>
    </location>
</feature>
<sequence length="135" mass="13625">MRTGQLRGVVAAEWTKFWTVPATWWGLAGLAVLVAVAAVTVGGGRATVPAGSPPERFVASEPVATALAFAQFGLVAVALLAVTSEYASGGIRATLQATPVRGRLFAAKALVVAPVLGVLTALFALVGTVLTAALL</sequence>
<keyword evidence="3" id="KW-1185">Reference proteome</keyword>
<keyword evidence="1" id="KW-1133">Transmembrane helix</keyword>
<dbReference type="Proteomes" id="UP000295626">
    <property type="component" value="Unassembled WGS sequence"/>
</dbReference>